<dbReference type="Gene3D" id="2.40.50.100">
    <property type="match status" value="1"/>
</dbReference>
<feature type="coiled-coil region" evidence="3">
    <location>
        <begin position="106"/>
        <end position="204"/>
    </location>
</feature>
<sequence>MALITGTRVVLAVSLLVTGWFQDCSGGPEGVALGETARERVSLTATSSQIVVALPVAEGAPVEPGTVLVQLDDRIQTANVALAEARLASAQAALDKLVAGARPEEIAVAEANVAARKAELREAESVYERDRRLVEADAATVARLEADEARRDAARASLSAAEQSLKELRVGAREEDLRRARADVDAAEAALAAERARLAELTITASRAGILDSLPWNLGERVTVGSPVAIILAGEAPLARVYIPEAHRAGIREGDRLSVHVDGVPEPLEGVVRWISADPAFTPYYALNQEERGRLVYRAEILLPEADPDLPLGIPVQVDLP</sequence>
<dbReference type="PANTHER" id="PTHR32347:SF29">
    <property type="entry name" value="UPF0194 MEMBRANE PROTEIN YBHG"/>
    <property type="match status" value="1"/>
</dbReference>
<evidence type="ECO:0000313" key="6">
    <source>
        <dbReference type="Proteomes" id="UP000193409"/>
    </source>
</evidence>
<dbReference type="InterPro" id="IPR050465">
    <property type="entry name" value="UPF0194_transport"/>
</dbReference>
<evidence type="ECO:0000313" key="5">
    <source>
        <dbReference type="EMBL" id="SLN49946.1"/>
    </source>
</evidence>
<dbReference type="Gene3D" id="2.40.30.170">
    <property type="match status" value="1"/>
</dbReference>
<dbReference type="OrthoDB" id="9809385at2"/>
<reference evidence="5 6" key="1">
    <citation type="submission" date="2017-03" db="EMBL/GenBank/DDBJ databases">
        <authorList>
            <person name="Afonso C.L."/>
            <person name="Miller P.J."/>
            <person name="Scott M.A."/>
            <person name="Spackman E."/>
            <person name="Goraichik I."/>
            <person name="Dimitrov K.M."/>
            <person name="Suarez D.L."/>
            <person name="Swayne D.E."/>
        </authorList>
    </citation>
    <scope>NUCLEOTIDE SEQUENCE [LARGE SCALE GENOMIC DNA]</scope>
    <source>
        <strain evidence="5 6">CECT 7680</strain>
    </source>
</reference>
<evidence type="ECO:0000259" key="4">
    <source>
        <dbReference type="Pfam" id="PF25881"/>
    </source>
</evidence>
<protein>
    <submittedName>
        <fullName evidence="5">Putative efflux pump membrane fusion protein</fullName>
    </submittedName>
</protein>
<dbReference type="GO" id="GO:0030313">
    <property type="term" value="C:cell envelope"/>
    <property type="evidence" value="ECO:0007669"/>
    <property type="project" value="UniProtKB-SubCell"/>
</dbReference>
<dbReference type="Pfam" id="PF25881">
    <property type="entry name" value="HH_YBHG"/>
    <property type="match status" value="1"/>
</dbReference>
<proteinExistence type="predicted"/>
<keyword evidence="2 3" id="KW-0175">Coiled coil</keyword>
<evidence type="ECO:0000256" key="1">
    <source>
        <dbReference type="ARBA" id="ARBA00004196"/>
    </source>
</evidence>
<feature type="domain" description="YbhG-like alpha-helical hairpin" evidence="4">
    <location>
        <begin position="72"/>
        <end position="194"/>
    </location>
</feature>
<dbReference type="Proteomes" id="UP000193409">
    <property type="component" value="Unassembled WGS sequence"/>
</dbReference>
<dbReference type="EMBL" id="FWFQ01000018">
    <property type="protein sequence ID" value="SLN49946.1"/>
    <property type="molecule type" value="Genomic_DNA"/>
</dbReference>
<organism evidence="5 6">
    <name type="scientific">Pseudoruegeria aquimaris</name>
    <dbReference type="NCBI Taxonomy" id="393663"/>
    <lineage>
        <taxon>Bacteria</taxon>
        <taxon>Pseudomonadati</taxon>
        <taxon>Pseudomonadota</taxon>
        <taxon>Alphaproteobacteria</taxon>
        <taxon>Rhodobacterales</taxon>
        <taxon>Roseobacteraceae</taxon>
        <taxon>Pseudoruegeria</taxon>
    </lineage>
</organism>
<dbReference type="Gene3D" id="1.10.287.470">
    <property type="entry name" value="Helix hairpin bin"/>
    <property type="match status" value="1"/>
</dbReference>
<dbReference type="SUPFAM" id="SSF111369">
    <property type="entry name" value="HlyD-like secretion proteins"/>
    <property type="match status" value="1"/>
</dbReference>
<dbReference type="RefSeq" id="WP_085869122.1">
    <property type="nucleotide sequence ID" value="NZ_FWFQ01000018.1"/>
</dbReference>
<keyword evidence="6" id="KW-1185">Reference proteome</keyword>
<gene>
    <name evidence="5" type="ORF">PSA7680_02579</name>
</gene>
<dbReference type="AlphaFoldDB" id="A0A1Y5SWW5"/>
<evidence type="ECO:0000256" key="2">
    <source>
        <dbReference type="ARBA" id="ARBA00023054"/>
    </source>
</evidence>
<dbReference type="InterPro" id="IPR059052">
    <property type="entry name" value="HH_YbhG-like"/>
</dbReference>
<name>A0A1Y5SWW5_9RHOB</name>
<evidence type="ECO:0000256" key="3">
    <source>
        <dbReference type="SAM" id="Coils"/>
    </source>
</evidence>
<comment type="subcellular location">
    <subcellularLocation>
        <location evidence="1">Cell envelope</location>
    </subcellularLocation>
</comment>
<accession>A0A1Y5SWW5</accession>
<dbReference type="PANTHER" id="PTHR32347">
    <property type="entry name" value="EFFLUX SYSTEM COMPONENT YKNX-RELATED"/>
    <property type="match status" value="1"/>
</dbReference>